<feature type="region of interest" description="Disordered" evidence="1">
    <location>
        <begin position="157"/>
        <end position="210"/>
    </location>
</feature>
<dbReference type="OrthoDB" id="9971559at2"/>
<feature type="compositionally biased region" description="Polar residues" evidence="1">
    <location>
        <begin position="166"/>
        <end position="187"/>
    </location>
</feature>
<evidence type="ECO:0000256" key="2">
    <source>
        <dbReference type="SAM" id="Phobius"/>
    </source>
</evidence>
<comment type="caution">
    <text evidence="3">The sequence shown here is derived from an EMBL/GenBank/DDBJ whole genome shotgun (WGS) entry which is preliminary data.</text>
</comment>
<evidence type="ECO:0000256" key="1">
    <source>
        <dbReference type="SAM" id="MobiDB-lite"/>
    </source>
</evidence>
<organism evidence="3 4">
    <name type="scientific">Bifidobacterium psychraerophilum</name>
    <dbReference type="NCBI Taxonomy" id="218140"/>
    <lineage>
        <taxon>Bacteria</taxon>
        <taxon>Bacillati</taxon>
        <taxon>Actinomycetota</taxon>
        <taxon>Actinomycetes</taxon>
        <taxon>Bifidobacteriales</taxon>
        <taxon>Bifidobacteriaceae</taxon>
        <taxon>Bifidobacterium</taxon>
    </lineage>
</organism>
<evidence type="ECO:0000313" key="4">
    <source>
        <dbReference type="Proteomes" id="UP000029050"/>
    </source>
</evidence>
<feature type="transmembrane region" description="Helical" evidence="2">
    <location>
        <begin position="87"/>
        <end position="103"/>
    </location>
</feature>
<keyword evidence="4" id="KW-1185">Reference proteome</keyword>
<dbReference type="STRING" id="218140.BPSY_0666"/>
<feature type="transmembrane region" description="Helical" evidence="2">
    <location>
        <begin position="109"/>
        <end position="129"/>
    </location>
</feature>
<feature type="compositionally biased region" description="Basic and acidic residues" evidence="1">
    <location>
        <begin position="198"/>
        <end position="210"/>
    </location>
</feature>
<feature type="transmembrane region" description="Helical" evidence="2">
    <location>
        <begin position="6"/>
        <end position="28"/>
    </location>
</feature>
<dbReference type="EMBL" id="JGZI01000008">
    <property type="protein sequence ID" value="KFI82875.1"/>
    <property type="molecule type" value="Genomic_DNA"/>
</dbReference>
<dbReference type="GeneID" id="98299876"/>
<name>A0A087CHX5_9BIFI</name>
<gene>
    <name evidence="3" type="ORF">BPSY_0666</name>
</gene>
<evidence type="ECO:0000313" key="3">
    <source>
        <dbReference type="EMBL" id="KFI82875.1"/>
    </source>
</evidence>
<dbReference type="Proteomes" id="UP000029050">
    <property type="component" value="Unassembled WGS sequence"/>
</dbReference>
<sequence length="210" mass="23548">MTETIALVVFYFGLMIFAVLFIVSWAIYHRPKDHSLTLAKRNLSKRRQGEDLFSEHAVSEEEASAVLEVIDVITKCRRAYGTLVKRALYLGIVGIALLFAVFAPNPVWVRLGIVLAIIVIVLLMVYVAFKPLRKIRNTDKELTARFEAWADAHPELSEKAPKAGRSRQSPAQSYVPSDSSVSYISKPSSGRRTGRASTRAESDEVQKPWQ</sequence>
<protein>
    <submittedName>
        <fullName evidence="3">Uncharacterized protein</fullName>
    </submittedName>
</protein>
<keyword evidence="2" id="KW-0472">Membrane</keyword>
<dbReference type="RefSeq" id="WP_033497279.1">
    <property type="nucleotide sequence ID" value="NZ_JGZI01000008.1"/>
</dbReference>
<feature type="compositionally biased region" description="Low complexity" evidence="1">
    <location>
        <begin position="188"/>
        <end position="197"/>
    </location>
</feature>
<accession>A0A087CHX5</accession>
<keyword evidence="2" id="KW-1133">Transmembrane helix</keyword>
<dbReference type="AlphaFoldDB" id="A0A087CHX5"/>
<proteinExistence type="predicted"/>
<keyword evidence="2" id="KW-0812">Transmembrane</keyword>
<reference evidence="3 4" key="1">
    <citation type="submission" date="2014-03" db="EMBL/GenBank/DDBJ databases">
        <title>Genomics of Bifidobacteria.</title>
        <authorList>
            <person name="Ventura M."/>
            <person name="Milani C."/>
            <person name="Lugli G.A."/>
        </authorList>
    </citation>
    <scope>NUCLEOTIDE SEQUENCE [LARGE SCALE GENOMIC DNA]</scope>
    <source>
        <strain evidence="3 4">LMG 21775</strain>
    </source>
</reference>
<dbReference type="eggNOG" id="ENOG5031X8Z">
    <property type="taxonomic scope" value="Bacteria"/>
</dbReference>